<dbReference type="InterPro" id="IPR011041">
    <property type="entry name" value="Quinoprot_gluc/sorb_DH_b-prop"/>
</dbReference>
<dbReference type="SMART" id="SM00776">
    <property type="entry name" value="NPCBM"/>
    <property type="match status" value="1"/>
</dbReference>
<dbReference type="InterPro" id="IPR013428">
    <property type="entry name" value="Membrane-bound_put_N"/>
</dbReference>
<dbReference type="InterPro" id="IPR038637">
    <property type="entry name" value="NPCBM_sf"/>
</dbReference>
<protein>
    <recommendedName>
        <fullName evidence="1">Glycosyl hydrolase family 98 putative carbohydrate-binding module domain-containing protein</fullName>
    </recommendedName>
</protein>
<dbReference type="InterPro" id="IPR011042">
    <property type="entry name" value="6-blade_b-propeller_TolB-like"/>
</dbReference>
<evidence type="ECO:0000259" key="1">
    <source>
        <dbReference type="SMART" id="SM00776"/>
    </source>
</evidence>
<dbReference type="Gene3D" id="2.60.120.1060">
    <property type="entry name" value="NPCBM/NEW2 domain"/>
    <property type="match status" value="1"/>
</dbReference>
<dbReference type="InterPro" id="IPR008979">
    <property type="entry name" value="Galactose-bd-like_sf"/>
</dbReference>
<dbReference type="NCBIfam" id="TIGR02604">
    <property type="entry name" value="Piru_Ver_Nterm"/>
    <property type="match status" value="1"/>
</dbReference>
<dbReference type="PANTHER" id="PTHR33546:SF1">
    <property type="entry name" value="LARGE, MULTIFUNCTIONAL SECRETED PROTEIN"/>
    <property type="match status" value="1"/>
</dbReference>
<evidence type="ECO:0000313" key="2">
    <source>
        <dbReference type="EMBL" id="SVD04130.1"/>
    </source>
</evidence>
<proteinExistence type="predicted"/>
<dbReference type="SUPFAM" id="SSF49785">
    <property type="entry name" value="Galactose-binding domain-like"/>
    <property type="match status" value="1"/>
</dbReference>
<feature type="non-terminal residue" evidence="2">
    <location>
        <position position="1"/>
    </location>
</feature>
<feature type="domain" description="Glycosyl hydrolase family 98 putative carbohydrate-binding module" evidence="1">
    <location>
        <begin position="11"/>
        <end position="155"/>
    </location>
</feature>
<dbReference type="Gene3D" id="2.120.10.30">
    <property type="entry name" value="TolB, C-terminal domain"/>
    <property type="match status" value="1"/>
</dbReference>
<dbReference type="EMBL" id="UINC01125954">
    <property type="protein sequence ID" value="SVD04130.1"/>
    <property type="molecule type" value="Genomic_DNA"/>
</dbReference>
<gene>
    <name evidence="2" type="ORF">METZ01_LOCUS356984</name>
</gene>
<name>A0A382S2S2_9ZZZZ</name>
<dbReference type="AlphaFoldDB" id="A0A382S2S2"/>
<dbReference type="InterPro" id="IPR013222">
    <property type="entry name" value="Glyco_hyd_98_carb-bd"/>
</dbReference>
<dbReference type="Pfam" id="PF08305">
    <property type="entry name" value="NPCBM"/>
    <property type="match status" value="1"/>
</dbReference>
<dbReference type="PANTHER" id="PTHR33546">
    <property type="entry name" value="LARGE, MULTIFUNCTIONAL SECRETED PROTEIN-RELATED"/>
    <property type="match status" value="1"/>
</dbReference>
<sequence length="315" mass="33979">ANWVNPRLVDASGKETKLTSLKWSSASASWGHVRINQNAQGGSMKVQGKAVEGIGTHAISLISYKLPAKHSFVSFRASGALDDGGVHRGGRGSQASVQFQVFAQKPPFFGGAASGPKGSGGRVGDQGDPAHAVENLDVHEEVKATLFASEPMILSPSAIDVDHRGRVWLCEVTNYRRHRNKRAEGDRILILEDTDGDNKADKVKTFYQGRDVDSAHGVSVFADKVVVACGDRGIVFTDKDGDDKPDSKENLFTGIAGSQHDHGIHAVHFGPDGKFYFNFGNVGRQIKDKDGKPIVDKAGNEVNDKRKPYQQGMAF</sequence>
<reference evidence="2" key="1">
    <citation type="submission" date="2018-05" db="EMBL/GenBank/DDBJ databases">
        <authorList>
            <person name="Lanie J.A."/>
            <person name="Ng W.-L."/>
            <person name="Kazmierczak K.M."/>
            <person name="Andrzejewski T.M."/>
            <person name="Davidsen T.M."/>
            <person name="Wayne K.J."/>
            <person name="Tettelin H."/>
            <person name="Glass J.I."/>
            <person name="Rusch D."/>
            <person name="Podicherti R."/>
            <person name="Tsui H.-C.T."/>
            <person name="Winkler M.E."/>
        </authorList>
    </citation>
    <scope>NUCLEOTIDE SEQUENCE</scope>
</reference>
<dbReference type="Pfam" id="PF23500">
    <property type="entry name" value="DUF7133"/>
    <property type="match status" value="1"/>
</dbReference>
<feature type="non-terminal residue" evidence="2">
    <location>
        <position position="315"/>
    </location>
</feature>
<dbReference type="InterPro" id="IPR055557">
    <property type="entry name" value="DUF7133"/>
</dbReference>
<accession>A0A382S2S2</accession>
<dbReference type="SUPFAM" id="SSF50952">
    <property type="entry name" value="Soluble quinoprotein glucose dehydrogenase"/>
    <property type="match status" value="1"/>
</dbReference>
<organism evidence="2">
    <name type="scientific">marine metagenome</name>
    <dbReference type="NCBI Taxonomy" id="408172"/>
    <lineage>
        <taxon>unclassified sequences</taxon>
        <taxon>metagenomes</taxon>
        <taxon>ecological metagenomes</taxon>
    </lineage>
</organism>